<keyword evidence="1" id="KW-0812">Transmembrane</keyword>
<keyword evidence="1" id="KW-1133">Transmembrane helix</keyword>
<organism evidence="2">
    <name type="scientific">marine metagenome</name>
    <dbReference type="NCBI Taxonomy" id="408172"/>
    <lineage>
        <taxon>unclassified sequences</taxon>
        <taxon>metagenomes</taxon>
        <taxon>ecological metagenomes</taxon>
    </lineage>
</organism>
<feature type="transmembrane region" description="Helical" evidence="1">
    <location>
        <begin position="160"/>
        <end position="180"/>
    </location>
</feature>
<dbReference type="InterPro" id="IPR011737">
    <property type="entry name" value="CHP02206_TP0381"/>
</dbReference>
<feature type="transmembrane region" description="Helical" evidence="1">
    <location>
        <begin position="130"/>
        <end position="148"/>
    </location>
</feature>
<dbReference type="Pfam" id="PF14808">
    <property type="entry name" value="TMEM164"/>
    <property type="match status" value="1"/>
</dbReference>
<reference evidence="2" key="1">
    <citation type="submission" date="2018-05" db="EMBL/GenBank/DDBJ databases">
        <authorList>
            <person name="Lanie J.A."/>
            <person name="Ng W.-L."/>
            <person name="Kazmierczak K.M."/>
            <person name="Andrzejewski T.M."/>
            <person name="Davidsen T.M."/>
            <person name="Wayne K.J."/>
            <person name="Tettelin H."/>
            <person name="Glass J.I."/>
            <person name="Rusch D."/>
            <person name="Podicherti R."/>
            <person name="Tsui H.-C.T."/>
            <person name="Winkler M.E."/>
        </authorList>
    </citation>
    <scope>NUCLEOTIDE SEQUENCE</scope>
</reference>
<protein>
    <recommendedName>
        <fullName evidence="3">TIGR02206 family membrane protein</fullName>
    </recommendedName>
</protein>
<evidence type="ECO:0000256" key="1">
    <source>
        <dbReference type="SAM" id="Phobius"/>
    </source>
</evidence>
<feature type="transmembrane region" description="Helical" evidence="1">
    <location>
        <begin position="100"/>
        <end position="118"/>
    </location>
</feature>
<sequence>MVEHEFIDLFGRLWWTTNLSTAIIIFSLIYIGMKLPNEVQHKFGQVCGVFLILRNFWIHYYQIHLNLWTVESSLPLHLCGVSAILSGIVLVTRNQKLYELLFYWGIPGGYISIVTPEFTIGTQGWLFLDYYISHGGIIFAALYCTLIIGMRPSKGSWLRIFLWSQLFIPVVGVFNYLLGSNYMYINAPPEVENPFVVGDAPFHLIGFELAGFLHFWLLSLPFRKYYKKVKSNHPTFPL</sequence>
<dbReference type="AlphaFoldDB" id="A0A382HV73"/>
<dbReference type="EMBL" id="UINC01063494">
    <property type="protein sequence ID" value="SVB91188.1"/>
    <property type="molecule type" value="Genomic_DNA"/>
</dbReference>
<dbReference type="NCBIfam" id="TIGR02206">
    <property type="entry name" value="intg_mem_TP0381"/>
    <property type="match status" value="1"/>
</dbReference>
<gene>
    <name evidence="2" type="ORF">METZ01_LOCUS244042</name>
</gene>
<feature type="transmembrane region" description="Helical" evidence="1">
    <location>
        <begin position="74"/>
        <end position="93"/>
    </location>
</feature>
<feature type="transmembrane region" description="Helical" evidence="1">
    <location>
        <begin position="43"/>
        <end position="62"/>
    </location>
</feature>
<feature type="transmembrane region" description="Helical" evidence="1">
    <location>
        <begin position="12"/>
        <end position="31"/>
    </location>
</feature>
<keyword evidence="1" id="KW-0472">Membrane</keyword>
<name>A0A382HV73_9ZZZZ</name>
<accession>A0A382HV73</accession>
<evidence type="ECO:0000313" key="2">
    <source>
        <dbReference type="EMBL" id="SVB91188.1"/>
    </source>
</evidence>
<evidence type="ECO:0008006" key="3">
    <source>
        <dbReference type="Google" id="ProtNLM"/>
    </source>
</evidence>
<feature type="transmembrane region" description="Helical" evidence="1">
    <location>
        <begin position="200"/>
        <end position="220"/>
    </location>
</feature>
<proteinExistence type="predicted"/>